<reference evidence="4" key="1">
    <citation type="submission" date="2023-04" db="EMBL/GenBank/DDBJ databases">
        <title>Phytophthora lilii NBRC 32176.</title>
        <authorList>
            <person name="Ichikawa N."/>
            <person name="Sato H."/>
            <person name="Tonouchi N."/>
        </authorList>
    </citation>
    <scope>NUCLEOTIDE SEQUENCE</scope>
    <source>
        <strain evidence="4">NBRC 32176</strain>
    </source>
</reference>
<evidence type="ECO:0000259" key="3">
    <source>
        <dbReference type="PROSITE" id="PS50089"/>
    </source>
</evidence>
<comment type="caution">
    <text evidence="4">The sequence shown here is derived from an EMBL/GenBank/DDBJ whole genome shotgun (WGS) entry which is preliminary data.</text>
</comment>
<evidence type="ECO:0000313" key="4">
    <source>
        <dbReference type="EMBL" id="GMF13658.1"/>
    </source>
</evidence>
<evidence type="ECO:0000256" key="1">
    <source>
        <dbReference type="PROSITE-ProRule" id="PRU00175"/>
    </source>
</evidence>
<dbReference type="InterPro" id="IPR050158">
    <property type="entry name" value="Ubiquitin_ubiquitin-like"/>
</dbReference>
<feature type="domain" description="Ubiquitin-like" evidence="2">
    <location>
        <begin position="107"/>
        <end position="174"/>
    </location>
</feature>
<keyword evidence="1" id="KW-0862">Zinc</keyword>
<protein>
    <submittedName>
        <fullName evidence="4">Unnamed protein product</fullName>
    </submittedName>
</protein>
<dbReference type="GO" id="GO:0008270">
    <property type="term" value="F:zinc ion binding"/>
    <property type="evidence" value="ECO:0007669"/>
    <property type="project" value="UniProtKB-KW"/>
</dbReference>
<sequence>MSNFILPVLWRDSQRRGLRGVLDVYKSDIPQRQFQDVTISDLVAVLEHKIRGMSGSHNVEAVMLYGTRLSDDRRLEAIIPGLEGGSPRILAVMRVAPANIAGTITVIETLTGKKTQVSFETNDTVANLKLKIQEIEGIPVHEQILAFNNSRLDDCCLLAPCCIKKRSIVYLALKLNRVFLPSNVSSETCRGLTQVNNDLNNVPRWRIASEGLNIEGECTNRTCVAFHQMIIHSFHFESFNLVLGGSILCPVCHFSVKPITCGYYNCAWKYEGIRKRDGVSVTSPWTDTKESTYQNVSPGCAQWRSLLIVVKRRNAFGTTKLTSYSSDPVCKDDICVICWTTFWYVAITTAPCGHRLHRFCSDKWSKWCSDHDCLPSCPICRRQL</sequence>
<dbReference type="PROSITE" id="PS50053">
    <property type="entry name" value="UBIQUITIN_2"/>
    <property type="match status" value="1"/>
</dbReference>
<dbReference type="SMART" id="SM00213">
    <property type="entry name" value="UBQ"/>
    <property type="match status" value="1"/>
</dbReference>
<accession>A0A9W6THX5</accession>
<proteinExistence type="predicted"/>
<dbReference type="InterPro" id="IPR001841">
    <property type="entry name" value="Znf_RING"/>
</dbReference>
<keyword evidence="1" id="KW-0863">Zinc-finger</keyword>
<dbReference type="InterPro" id="IPR029071">
    <property type="entry name" value="Ubiquitin-like_domsf"/>
</dbReference>
<dbReference type="SUPFAM" id="SSF54236">
    <property type="entry name" value="Ubiquitin-like"/>
    <property type="match status" value="1"/>
</dbReference>
<dbReference type="PROSITE" id="PS50089">
    <property type="entry name" value="ZF_RING_2"/>
    <property type="match status" value="1"/>
</dbReference>
<dbReference type="AlphaFoldDB" id="A0A9W6THX5"/>
<dbReference type="CDD" id="cd17039">
    <property type="entry name" value="Ubl_ubiquitin_like"/>
    <property type="match status" value="1"/>
</dbReference>
<gene>
    <name evidence="4" type="ORF">Plil01_000410900</name>
</gene>
<dbReference type="InterPro" id="IPR000626">
    <property type="entry name" value="Ubiquitin-like_dom"/>
</dbReference>
<dbReference type="OrthoDB" id="428577at2759"/>
<feature type="domain" description="RING-type" evidence="3">
    <location>
        <begin position="335"/>
        <end position="381"/>
    </location>
</feature>
<dbReference type="SUPFAM" id="SSF57850">
    <property type="entry name" value="RING/U-box"/>
    <property type="match status" value="1"/>
</dbReference>
<dbReference type="Proteomes" id="UP001165083">
    <property type="component" value="Unassembled WGS sequence"/>
</dbReference>
<evidence type="ECO:0000259" key="2">
    <source>
        <dbReference type="PROSITE" id="PS50053"/>
    </source>
</evidence>
<evidence type="ECO:0000313" key="5">
    <source>
        <dbReference type="Proteomes" id="UP001165083"/>
    </source>
</evidence>
<keyword evidence="5" id="KW-1185">Reference proteome</keyword>
<dbReference type="EMBL" id="BSXW01000166">
    <property type="protein sequence ID" value="GMF13658.1"/>
    <property type="molecule type" value="Genomic_DNA"/>
</dbReference>
<dbReference type="PRINTS" id="PR00348">
    <property type="entry name" value="UBIQUITIN"/>
</dbReference>
<keyword evidence="1" id="KW-0479">Metal-binding</keyword>
<name>A0A9W6THX5_9STRA</name>
<dbReference type="InterPro" id="IPR013083">
    <property type="entry name" value="Znf_RING/FYVE/PHD"/>
</dbReference>
<organism evidence="4 5">
    <name type="scientific">Phytophthora lilii</name>
    <dbReference type="NCBI Taxonomy" id="2077276"/>
    <lineage>
        <taxon>Eukaryota</taxon>
        <taxon>Sar</taxon>
        <taxon>Stramenopiles</taxon>
        <taxon>Oomycota</taxon>
        <taxon>Peronosporomycetes</taxon>
        <taxon>Peronosporales</taxon>
        <taxon>Peronosporaceae</taxon>
        <taxon>Phytophthora</taxon>
    </lineage>
</organism>
<dbReference type="Gene3D" id="3.30.40.10">
    <property type="entry name" value="Zinc/RING finger domain, C3HC4 (zinc finger)"/>
    <property type="match status" value="1"/>
</dbReference>
<dbReference type="PANTHER" id="PTHR10666">
    <property type="entry name" value="UBIQUITIN"/>
    <property type="match status" value="1"/>
</dbReference>
<dbReference type="InterPro" id="IPR019956">
    <property type="entry name" value="Ubiquitin_dom"/>
</dbReference>
<dbReference type="Gene3D" id="3.10.20.90">
    <property type="entry name" value="Phosphatidylinositol 3-kinase Catalytic Subunit, Chain A, domain 1"/>
    <property type="match status" value="1"/>
</dbReference>
<dbReference type="Pfam" id="PF00240">
    <property type="entry name" value="ubiquitin"/>
    <property type="match status" value="1"/>
</dbReference>
<dbReference type="SMART" id="SM00184">
    <property type="entry name" value="RING"/>
    <property type="match status" value="2"/>
</dbReference>